<accession>A0A813EN75</accession>
<sequence length="746" mass="83236">MWSLLVASASLFSSALLCASGSEEAEPRVLQELRGWQLEDIDCDFVRGSVVDWLSLRSLASSFDETWRLRTAPPTKLCPARTELRSTAGGISSAGQLAARQHDWEGEVGMALRQHQDASRECPLGALTAGVLATICSSDCGAGADAGLTEALWRQTLAPSGGQSRRQHPPWLLATSAWPLASLLAKWSTNCTHRAVRRAEREAVARTACTSAPLVKFVAELGAAADKTLALIMPGSGVYAALMFEPKIDWFAMPALAFLHELDRQASMLPRLWRDAPQQVQAQEGRCSAEIATREVLLLLLRLLGPTVEPRTDPLAQARTANLAELLGTIPLRRLLCVGWPLFAMLSTVRLTSWRSHRLYPGGQVQASDIEKVVRLSWEVTSEAKLEPWTDSKAWADTGLLGFQGRSEESRRALWARVASLGREAALCQRVASWLLEAPRETPPVVYMTMFWGSMGDDTWVSKFLHRAMAVGITRFVFMTPELGLLADCEHVSTHWQALGDSYRRLLCVRSFQPFARPYDVNNYAKFVLLPLLLSLGVHYAWLDADIYLARDPTQSLLRQAAEGVDVLTTDHFDETCLNHGVIFVRVSDRSLLWSMRYIRWLHEYPFGHDQNGWDAFLAHSIHNEPMVPTEPNVTLSVLDTAFEFLTLTGWAGEEVDLQRVQLLHMTRTTPIGVREKRERLMGLFQATLPGAGARSVPLEVEQRALLEQLLPLRRPKVVDKNSCYEGIHPAVEPAVFDQTYWQLFE</sequence>
<dbReference type="EMBL" id="CAJNNV010015476">
    <property type="protein sequence ID" value="CAE8603500.1"/>
    <property type="molecule type" value="Genomic_DNA"/>
</dbReference>
<feature type="domain" description="Nucleotide-diphospho-sugar transferase" evidence="2">
    <location>
        <begin position="526"/>
        <end position="681"/>
    </location>
</feature>
<name>A0A813EN75_POLGL</name>
<dbReference type="Proteomes" id="UP000654075">
    <property type="component" value="Unassembled WGS sequence"/>
</dbReference>
<dbReference type="AlphaFoldDB" id="A0A813EN75"/>
<dbReference type="InterPro" id="IPR005069">
    <property type="entry name" value="Nucl-diP-sugar_transferase"/>
</dbReference>
<dbReference type="OMA" id="NCTHRAV"/>
<gene>
    <name evidence="3" type="ORF">PGLA1383_LOCUS21708</name>
</gene>
<comment type="caution">
    <text evidence="3">The sequence shown here is derived from an EMBL/GenBank/DDBJ whole genome shotgun (WGS) entry which is preliminary data.</text>
</comment>
<keyword evidence="1" id="KW-0732">Signal</keyword>
<protein>
    <recommendedName>
        <fullName evidence="2">Nucleotide-diphospho-sugar transferase domain-containing protein</fullName>
    </recommendedName>
</protein>
<reference evidence="3" key="1">
    <citation type="submission" date="2021-02" db="EMBL/GenBank/DDBJ databases">
        <authorList>
            <person name="Dougan E. K."/>
            <person name="Rhodes N."/>
            <person name="Thang M."/>
            <person name="Chan C."/>
        </authorList>
    </citation>
    <scope>NUCLEOTIDE SEQUENCE</scope>
</reference>
<organism evidence="3 4">
    <name type="scientific">Polarella glacialis</name>
    <name type="common">Dinoflagellate</name>
    <dbReference type="NCBI Taxonomy" id="89957"/>
    <lineage>
        <taxon>Eukaryota</taxon>
        <taxon>Sar</taxon>
        <taxon>Alveolata</taxon>
        <taxon>Dinophyceae</taxon>
        <taxon>Suessiales</taxon>
        <taxon>Suessiaceae</taxon>
        <taxon>Polarella</taxon>
    </lineage>
</organism>
<keyword evidence="4" id="KW-1185">Reference proteome</keyword>
<evidence type="ECO:0000313" key="4">
    <source>
        <dbReference type="Proteomes" id="UP000654075"/>
    </source>
</evidence>
<proteinExistence type="predicted"/>
<dbReference type="Pfam" id="PF03407">
    <property type="entry name" value="Nucleotid_trans"/>
    <property type="match status" value="1"/>
</dbReference>
<feature type="signal peptide" evidence="1">
    <location>
        <begin position="1"/>
        <end position="21"/>
    </location>
</feature>
<evidence type="ECO:0000256" key="1">
    <source>
        <dbReference type="SAM" id="SignalP"/>
    </source>
</evidence>
<feature type="chain" id="PRO_5032782525" description="Nucleotide-diphospho-sugar transferase domain-containing protein" evidence="1">
    <location>
        <begin position="22"/>
        <end position="746"/>
    </location>
</feature>
<evidence type="ECO:0000313" key="3">
    <source>
        <dbReference type="EMBL" id="CAE8603500.1"/>
    </source>
</evidence>
<dbReference type="OrthoDB" id="414617at2759"/>
<evidence type="ECO:0000259" key="2">
    <source>
        <dbReference type="Pfam" id="PF03407"/>
    </source>
</evidence>